<keyword evidence="2" id="KW-1185">Reference proteome</keyword>
<dbReference type="AlphaFoldDB" id="A0AAW1XC96"/>
<organism evidence="1 2">
    <name type="scientific">Rubus argutus</name>
    <name type="common">Southern blackberry</name>
    <dbReference type="NCBI Taxonomy" id="59490"/>
    <lineage>
        <taxon>Eukaryota</taxon>
        <taxon>Viridiplantae</taxon>
        <taxon>Streptophyta</taxon>
        <taxon>Embryophyta</taxon>
        <taxon>Tracheophyta</taxon>
        <taxon>Spermatophyta</taxon>
        <taxon>Magnoliopsida</taxon>
        <taxon>eudicotyledons</taxon>
        <taxon>Gunneridae</taxon>
        <taxon>Pentapetalae</taxon>
        <taxon>rosids</taxon>
        <taxon>fabids</taxon>
        <taxon>Rosales</taxon>
        <taxon>Rosaceae</taxon>
        <taxon>Rosoideae</taxon>
        <taxon>Rosoideae incertae sedis</taxon>
        <taxon>Rubus</taxon>
    </lineage>
</organism>
<accession>A0AAW1XC96</accession>
<reference evidence="1 2" key="1">
    <citation type="journal article" date="2023" name="G3 (Bethesda)">
        <title>A chromosome-length genome assembly and annotation of blackberry (Rubus argutus, cv. 'Hillquist').</title>
        <authorList>
            <person name="Bruna T."/>
            <person name="Aryal R."/>
            <person name="Dudchenko O."/>
            <person name="Sargent D.J."/>
            <person name="Mead D."/>
            <person name="Buti M."/>
            <person name="Cavallini A."/>
            <person name="Hytonen T."/>
            <person name="Andres J."/>
            <person name="Pham M."/>
            <person name="Weisz D."/>
            <person name="Mascagni F."/>
            <person name="Usai G."/>
            <person name="Natali L."/>
            <person name="Bassil N."/>
            <person name="Fernandez G.E."/>
            <person name="Lomsadze A."/>
            <person name="Armour M."/>
            <person name="Olukolu B."/>
            <person name="Poorten T."/>
            <person name="Britton C."/>
            <person name="Davik J."/>
            <person name="Ashrafi H."/>
            <person name="Aiden E.L."/>
            <person name="Borodovsky M."/>
            <person name="Worthington M."/>
        </authorList>
    </citation>
    <scope>NUCLEOTIDE SEQUENCE [LARGE SCALE GENOMIC DNA]</scope>
    <source>
        <strain evidence="1">PI 553951</strain>
    </source>
</reference>
<dbReference type="InterPro" id="IPR036392">
    <property type="entry name" value="PLAT/LH2_dom_sf"/>
</dbReference>
<dbReference type="SUPFAM" id="SSF49723">
    <property type="entry name" value="Lipase/lipooxygenase domain (PLAT/LH2 domain)"/>
    <property type="match status" value="1"/>
</dbReference>
<dbReference type="Proteomes" id="UP001457282">
    <property type="component" value="Unassembled WGS sequence"/>
</dbReference>
<comment type="caution">
    <text evidence="1">The sequence shown here is derived from an EMBL/GenBank/DDBJ whole genome shotgun (WGS) entry which is preliminary data.</text>
</comment>
<proteinExistence type="predicted"/>
<dbReference type="EMBL" id="JBEDUW010000004">
    <property type="protein sequence ID" value="KAK9933360.1"/>
    <property type="molecule type" value="Genomic_DNA"/>
</dbReference>
<gene>
    <name evidence="1" type="ORF">M0R45_020559</name>
</gene>
<sequence>MGFCSSSTVARNVMETICVKKTNEKPNQKVSGSKKIRGTVVLMKKNVLDCKDITASLLDRIHEFLGKGVSMHLISATHPEPAGHDQSTSLLNQTQHHKSFSELNSSPITFSSSCL</sequence>
<evidence type="ECO:0000313" key="2">
    <source>
        <dbReference type="Proteomes" id="UP001457282"/>
    </source>
</evidence>
<name>A0AAW1XC96_RUBAR</name>
<evidence type="ECO:0000313" key="1">
    <source>
        <dbReference type="EMBL" id="KAK9933360.1"/>
    </source>
</evidence>
<dbReference type="Gene3D" id="2.60.60.20">
    <property type="entry name" value="PLAT/LH2 domain"/>
    <property type="match status" value="1"/>
</dbReference>
<protein>
    <submittedName>
        <fullName evidence="1">Uncharacterized protein</fullName>
    </submittedName>
</protein>